<dbReference type="CDD" id="cd03134">
    <property type="entry name" value="GATase1_PfpI_like"/>
    <property type="match status" value="1"/>
</dbReference>
<dbReference type="SUPFAM" id="SSF52317">
    <property type="entry name" value="Class I glutamine amidotransferase-like"/>
    <property type="match status" value="1"/>
</dbReference>
<proteinExistence type="inferred from homology"/>
<gene>
    <name evidence="3" type="ORF">CNX65_33375</name>
</gene>
<evidence type="ECO:0000313" key="4">
    <source>
        <dbReference type="Proteomes" id="UP000218505"/>
    </source>
</evidence>
<dbReference type="InterPro" id="IPR006286">
    <property type="entry name" value="C56_PfpI-like"/>
</dbReference>
<evidence type="ECO:0000313" key="3">
    <source>
        <dbReference type="EMBL" id="ATE57600.1"/>
    </source>
</evidence>
<dbReference type="Pfam" id="PF01965">
    <property type="entry name" value="DJ-1_PfpI"/>
    <property type="match status" value="1"/>
</dbReference>
<sequence length="182" mass="19653">MANEQKKIAFLVSAEGIEQVELTDPWHEVEKAGGVPRLLSTSLGQVKGFNHLTPADEFPVDVPFAEADPADYDGVVIPGGVANSDLVRTDEDAVRFVQAFARAGKPIASICHGPWLLAEADVLKGKKLTSYPSIKTDLRNAGADWSDEEVRVCDHNGWTLVTSRNPDDLPAFNKAALKAFGL</sequence>
<dbReference type="PANTHER" id="PTHR42733:SF12">
    <property type="entry name" value="PROTEINASE"/>
    <property type="match status" value="1"/>
</dbReference>
<feature type="domain" description="DJ-1/PfpI" evidence="2">
    <location>
        <begin position="6"/>
        <end position="178"/>
    </location>
</feature>
<dbReference type="AlphaFoldDB" id="A0A290ZEX7"/>
<keyword evidence="3" id="KW-0378">Hydrolase</keyword>
<dbReference type="RefSeq" id="WP_096497259.1">
    <property type="nucleotide sequence ID" value="NZ_CP023445.1"/>
</dbReference>
<dbReference type="Gene3D" id="3.40.50.880">
    <property type="match status" value="1"/>
</dbReference>
<reference evidence="3" key="1">
    <citation type="submission" date="2017-09" db="EMBL/GenBank/DDBJ databases">
        <title>Complete Genome Sequence of ansamitocin-producing Bacterium Actinosynnema pretiosum X47.</title>
        <authorList>
            <person name="Cao G."/>
            <person name="Zong G."/>
            <person name="Zhong C."/>
            <person name="Fu J."/>
        </authorList>
    </citation>
    <scope>NUCLEOTIDE SEQUENCE [LARGE SCALE GENOMIC DNA]</scope>
    <source>
        <strain evidence="3">X47</strain>
    </source>
</reference>
<dbReference type="KEGG" id="apre:CNX65_33375"/>
<dbReference type="Proteomes" id="UP000218505">
    <property type="component" value="Chromosome"/>
</dbReference>
<dbReference type="InterPro" id="IPR029062">
    <property type="entry name" value="Class_I_gatase-like"/>
</dbReference>
<comment type="similarity">
    <text evidence="1">Belongs to the peptidase C56 family.</text>
</comment>
<accession>A0A290ZEX7</accession>
<keyword evidence="4" id="KW-1185">Reference proteome</keyword>
<evidence type="ECO:0000256" key="1">
    <source>
        <dbReference type="ARBA" id="ARBA00008542"/>
    </source>
</evidence>
<protein>
    <submittedName>
        <fullName evidence="3">Protease</fullName>
    </submittedName>
</protein>
<dbReference type="PROSITE" id="PS51276">
    <property type="entry name" value="PEPTIDASE_C56_PFPI"/>
    <property type="match status" value="1"/>
</dbReference>
<dbReference type="GO" id="GO:0006508">
    <property type="term" value="P:proteolysis"/>
    <property type="evidence" value="ECO:0007669"/>
    <property type="project" value="UniProtKB-KW"/>
</dbReference>
<dbReference type="EMBL" id="CP023445">
    <property type="protein sequence ID" value="ATE57600.1"/>
    <property type="molecule type" value="Genomic_DNA"/>
</dbReference>
<dbReference type="InterPro" id="IPR002818">
    <property type="entry name" value="DJ-1/PfpI"/>
</dbReference>
<keyword evidence="3" id="KW-0645">Protease</keyword>
<evidence type="ECO:0000259" key="2">
    <source>
        <dbReference type="Pfam" id="PF01965"/>
    </source>
</evidence>
<name>A0A290ZEX7_9PSEU</name>
<organism evidence="3 4">
    <name type="scientific">Actinosynnema pretiosum</name>
    <dbReference type="NCBI Taxonomy" id="42197"/>
    <lineage>
        <taxon>Bacteria</taxon>
        <taxon>Bacillati</taxon>
        <taxon>Actinomycetota</taxon>
        <taxon>Actinomycetes</taxon>
        <taxon>Pseudonocardiales</taxon>
        <taxon>Pseudonocardiaceae</taxon>
        <taxon>Actinosynnema</taxon>
    </lineage>
</organism>
<dbReference type="PANTHER" id="PTHR42733">
    <property type="entry name" value="DJ-1 PROTEIN"/>
    <property type="match status" value="1"/>
</dbReference>
<dbReference type="GO" id="GO:0008233">
    <property type="term" value="F:peptidase activity"/>
    <property type="evidence" value="ECO:0007669"/>
    <property type="project" value="UniProtKB-KW"/>
</dbReference>
<dbReference type="NCBIfam" id="TIGR01382">
    <property type="entry name" value="PfpI"/>
    <property type="match status" value="1"/>
</dbReference>